<dbReference type="EMBL" id="SMOL01000759">
    <property type="protein sequence ID" value="KAB2599000.1"/>
    <property type="molecule type" value="Genomic_DNA"/>
</dbReference>
<dbReference type="EMBL" id="SMOL01000004">
    <property type="protein sequence ID" value="KAB2637163.1"/>
    <property type="molecule type" value="Genomic_DNA"/>
</dbReference>
<dbReference type="Proteomes" id="UP000327157">
    <property type="component" value="Chromosome 5"/>
</dbReference>
<keyword evidence="8" id="KW-1185">Reference proteome</keyword>
<dbReference type="EMBL" id="SMOL01000372">
    <property type="protein sequence ID" value="KAB2619886.1"/>
    <property type="molecule type" value="Genomic_DNA"/>
</dbReference>
<dbReference type="Proteomes" id="UP000327157">
    <property type="component" value="Chromosome 11"/>
</dbReference>
<dbReference type="EMBL" id="SMOL01000695">
    <property type="protein sequence ID" value="KAB2601775.1"/>
    <property type="molecule type" value="Genomic_DNA"/>
</dbReference>
<dbReference type="EMBL" id="SMOL01000168">
    <property type="protein sequence ID" value="KAB2623860.1"/>
    <property type="molecule type" value="Genomic_DNA"/>
</dbReference>
<accession>A0A5N5H9Q4</accession>
<name>A0A5N5H9Q4_9ROSA</name>
<reference evidence="4 8" key="2">
    <citation type="submission" date="2019-11" db="EMBL/GenBank/DDBJ databases">
        <title>A de novo genome assembly of a pear dwarfing rootstock.</title>
        <authorList>
            <person name="Wang F."/>
            <person name="Wang J."/>
            <person name="Li S."/>
            <person name="Zhang Y."/>
            <person name="Fang M."/>
            <person name="Ma L."/>
            <person name="Zhao Y."/>
            <person name="Jiang S."/>
        </authorList>
    </citation>
    <scope>NUCLEOTIDE SEQUENCE [LARGE SCALE GENOMIC DNA]</scope>
    <source>
        <strain evidence="4">S2</strain>
        <tissue evidence="4">Leaf</tissue>
    </source>
</reference>
<reference evidence="4 8" key="1">
    <citation type="submission" date="2019-09" db="EMBL/GenBank/DDBJ databases">
        <authorList>
            <person name="Ou C."/>
        </authorList>
    </citation>
    <scope>NUCLEOTIDE SEQUENCE [LARGE SCALE GENOMIC DNA]</scope>
    <source>
        <strain evidence="4">S2</strain>
        <tissue evidence="4">Leaf</tissue>
    </source>
</reference>
<dbReference type="Proteomes" id="UP000327157">
    <property type="component" value="Chromosome 10"/>
</dbReference>
<gene>
    <name evidence="2" type="ORF">D8674_002780</name>
    <name evidence="3" type="ORF">D8674_005375</name>
    <name evidence="7" type="ORF">D8674_027697</name>
    <name evidence="4" type="ORF">D8674_037450</name>
    <name evidence="5" type="ORF">D8674_037452</name>
    <name evidence="6" type="ORF">D8674_040566</name>
    <name evidence="1" type="ORF">D8674_041766</name>
</gene>
<comment type="caution">
    <text evidence="4">The sequence shown here is derived from an EMBL/GenBank/DDBJ whole genome shotgun (WGS) entry which is preliminary data.</text>
</comment>
<evidence type="ECO:0000313" key="5">
    <source>
        <dbReference type="EMBL" id="KAB2619886.1"/>
    </source>
</evidence>
<evidence type="ECO:0000313" key="4">
    <source>
        <dbReference type="EMBL" id="KAB2619884.1"/>
    </source>
</evidence>
<organism evidence="4 8">
    <name type="scientific">Pyrus ussuriensis x Pyrus communis</name>
    <dbReference type="NCBI Taxonomy" id="2448454"/>
    <lineage>
        <taxon>Eukaryota</taxon>
        <taxon>Viridiplantae</taxon>
        <taxon>Streptophyta</taxon>
        <taxon>Embryophyta</taxon>
        <taxon>Tracheophyta</taxon>
        <taxon>Spermatophyta</taxon>
        <taxon>Magnoliopsida</taxon>
        <taxon>eudicotyledons</taxon>
        <taxon>Gunneridae</taxon>
        <taxon>Pentapetalae</taxon>
        <taxon>rosids</taxon>
        <taxon>fabids</taxon>
        <taxon>Rosales</taxon>
        <taxon>Rosaceae</taxon>
        <taxon>Amygdaloideae</taxon>
        <taxon>Maleae</taxon>
        <taxon>Pyrus</taxon>
    </lineage>
</organism>
<proteinExistence type="predicted"/>
<evidence type="ECO:0000313" key="2">
    <source>
        <dbReference type="EMBL" id="KAB2601775.1"/>
    </source>
</evidence>
<dbReference type="AlphaFoldDB" id="A0A5N5H9Q4"/>
<dbReference type="EMBL" id="SMOL01000559">
    <property type="protein sequence ID" value="KAB2605658.1"/>
    <property type="molecule type" value="Genomic_DNA"/>
</dbReference>
<evidence type="ECO:0000313" key="6">
    <source>
        <dbReference type="EMBL" id="KAB2623860.1"/>
    </source>
</evidence>
<evidence type="ECO:0000313" key="8">
    <source>
        <dbReference type="Proteomes" id="UP000327157"/>
    </source>
</evidence>
<protein>
    <submittedName>
        <fullName evidence="4">Uncharacterized protein</fullName>
    </submittedName>
</protein>
<sequence>MLGSTAKVDVEEEDKGLFLLTSLSDLYENLVKLYCKERNSKFGAGASFFGVE</sequence>
<evidence type="ECO:0000313" key="7">
    <source>
        <dbReference type="EMBL" id="KAB2637163.1"/>
    </source>
</evidence>
<evidence type="ECO:0000313" key="1">
    <source>
        <dbReference type="EMBL" id="KAB2599000.1"/>
    </source>
</evidence>
<dbReference type="EMBL" id="SMOL01000372">
    <property type="protein sequence ID" value="KAB2619884.1"/>
    <property type="molecule type" value="Genomic_DNA"/>
</dbReference>
<evidence type="ECO:0000313" key="3">
    <source>
        <dbReference type="EMBL" id="KAB2605658.1"/>
    </source>
</evidence>